<name>A0ABS6FBI9_9FIRM</name>
<evidence type="ECO:0000313" key="1">
    <source>
        <dbReference type="EMBL" id="MBU5627440.1"/>
    </source>
</evidence>
<comment type="caution">
    <text evidence="1">The sequence shown here is derived from an EMBL/GenBank/DDBJ whole genome shotgun (WGS) entry which is preliminary data.</text>
</comment>
<dbReference type="Proteomes" id="UP000787672">
    <property type="component" value="Unassembled WGS sequence"/>
</dbReference>
<reference evidence="1 2" key="1">
    <citation type="submission" date="2021-06" db="EMBL/GenBank/DDBJ databases">
        <authorList>
            <person name="Sun Q."/>
            <person name="Li D."/>
        </authorList>
    </citation>
    <scope>NUCLEOTIDE SEQUENCE [LARGE SCALE GENOMIC DNA]</scope>
    <source>
        <strain evidence="1 2">MSJ-2</strain>
    </source>
</reference>
<evidence type="ECO:0000313" key="2">
    <source>
        <dbReference type="Proteomes" id="UP000787672"/>
    </source>
</evidence>
<protein>
    <submittedName>
        <fullName evidence="1">Uncharacterized protein</fullName>
    </submittedName>
</protein>
<organism evidence="1 2">
    <name type="scientific">Dysosmobacter acutus</name>
    <dbReference type="NCBI Taxonomy" id="2841504"/>
    <lineage>
        <taxon>Bacteria</taxon>
        <taxon>Bacillati</taxon>
        <taxon>Bacillota</taxon>
        <taxon>Clostridia</taxon>
        <taxon>Eubacteriales</taxon>
        <taxon>Oscillospiraceae</taxon>
        <taxon>Dysosmobacter</taxon>
    </lineage>
</organism>
<dbReference type="EMBL" id="JAHLQN010000001">
    <property type="protein sequence ID" value="MBU5627440.1"/>
    <property type="molecule type" value="Genomic_DNA"/>
</dbReference>
<accession>A0ABS6FBI9</accession>
<dbReference type="RefSeq" id="WP_216632803.1">
    <property type="nucleotide sequence ID" value="NZ_JAHLQN010000001.1"/>
</dbReference>
<sequence length="220" mass="25101">MSDHKSVKKTELSRRKKALRRTAAALALVFFMVLTNLYGFLPIQALRNQEDRSGVRRTETLRRDYLPQVHPFTLFYLSCNEDVVMLTSMRWNLLGGWYPVYAPVLDCDGSEPVVIGEYSVTYSDLDRYIVYVFGCVSDPDIASLQLSVTDLARDPNGISDTCQVTEFLEAEGHRVFAHPFLLSFEDARERRIKVHADTYRQDGGWIRGFEVPWSGSTSMG</sequence>
<keyword evidence="2" id="KW-1185">Reference proteome</keyword>
<gene>
    <name evidence="1" type="ORF">KQI82_11025</name>
</gene>
<proteinExistence type="predicted"/>